<dbReference type="SUPFAM" id="SSF48403">
    <property type="entry name" value="Ankyrin repeat"/>
    <property type="match status" value="1"/>
</dbReference>
<gene>
    <name evidence="3" type="ORF">RirG_034770</name>
</gene>
<dbReference type="PANTHER" id="PTHR24123:SF33">
    <property type="entry name" value="PROTEIN HOS4"/>
    <property type="match status" value="1"/>
</dbReference>
<dbReference type="PANTHER" id="PTHR24123">
    <property type="entry name" value="ANKYRIN REPEAT-CONTAINING"/>
    <property type="match status" value="1"/>
</dbReference>
<proteinExistence type="predicted"/>
<evidence type="ECO:0000313" key="3">
    <source>
        <dbReference type="EMBL" id="EXX76261.1"/>
    </source>
</evidence>
<dbReference type="Pfam" id="PF12796">
    <property type="entry name" value="Ank_2"/>
    <property type="match status" value="1"/>
</dbReference>
<accession>A0A015LUA7</accession>
<dbReference type="InterPro" id="IPR051165">
    <property type="entry name" value="Multifunctional_ANK_Repeat"/>
</dbReference>
<keyword evidence="2" id="KW-0040">ANK repeat</keyword>
<dbReference type="Gene3D" id="1.25.40.20">
    <property type="entry name" value="Ankyrin repeat-containing domain"/>
    <property type="match status" value="1"/>
</dbReference>
<dbReference type="OMA" id="YQQLYYC"/>
<reference evidence="3 4" key="1">
    <citation type="submission" date="2014-02" db="EMBL/GenBank/DDBJ databases">
        <title>Single nucleus genome sequencing reveals high similarity among nuclei of an endomycorrhizal fungus.</title>
        <authorList>
            <person name="Lin K."/>
            <person name="Geurts R."/>
            <person name="Zhang Z."/>
            <person name="Limpens E."/>
            <person name="Saunders D.G."/>
            <person name="Mu D."/>
            <person name="Pang E."/>
            <person name="Cao H."/>
            <person name="Cha H."/>
            <person name="Lin T."/>
            <person name="Zhou Q."/>
            <person name="Shang Y."/>
            <person name="Li Y."/>
            <person name="Ivanov S."/>
            <person name="Sharma T."/>
            <person name="Velzen R.V."/>
            <person name="Ruijter N.D."/>
            <person name="Aanen D.K."/>
            <person name="Win J."/>
            <person name="Kamoun S."/>
            <person name="Bisseling T."/>
            <person name="Huang S."/>
        </authorList>
    </citation>
    <scope>NUCLEOTIDE SEQUENCE [LARGE SCALE GENOMIC DNA]</scope>
    <source>
        <strain evidence="4">DAOM197198w</strain>
    </source>
</reference>
<evidence type="ECO:0000256" key="2">
    <source>
        <dbReference type="ARBA" id="ARBA00023043"/>
    </source>
</evidence>
<protein>
    <submittedName>
        <fullName evidence="3">Uncharacterized protein</fullName>
    </submittedName>
</protein>
<dbReference type="STRING" id="1432141.A0A015LUA7"/>
<dbReference type="InterPro" id="IPR036770">
    <property type="entry name" value="Ankyrin_rpt-contain_sf"/>
</dbReference>
<comment type="caution">
    <text evidence="3">The sequence shown here is derived from an EMBL/GenBank/DDBJ whole genome shotgun (WGS) entry which is preliminary data.</text>
</comment>
<evidence type="ECO:0000313" key="4">
    <source>
        <dbReference type="Proteomes" id="UP000022910"/>
    </source>
</evidence>
<keyword evidence="1" id="KW-0677">Repeat</keyword>
<dbReference type="HOGENOM" id="CLU_1190421_0_0_1"/>
<dbReference type="AlphaFoldDB" id="A0A015LUA7"/>
<keyword evidence="4" id="KW-1185">Reference proteome</keyword>
<dbReference type="OrthoDB" id="539213at2759"/>
<dbReference type="InterPro" id="IPR002110">
    <property type="entry name" value="Ankyrin_rpt"/>
</dbReference>
<dbReference type="SMR" id="A0A015LUA7"/>
<sequence length="233" mass="26682">MANNNLKIQQLPFEVLQQIFIFSCNPAFASVSRLFHYIANSQTSVKTQWLLNKFNHDCPKALYRGLKWRFFNKNILYQLDSIYYQSKCKRGETLDKVIPYKGRPIPQWFFSVPDPNNVYYELVKILLDRGASPNEPDGYPIIKSAQLGRLKMAELLISFGAKADIKDNMALTVASKSNDFDMVKLLLNNEDVKADSIALKVAVEKKNWKMAEFLMSKGASPTPEVVEAFEKNK</sequence>
<organism evidence="3 4">
    <name type="scientific">Rhizophagus irregularis (strain DAOM 197198w)</name>
    <name type="common">Glomus intraradices</name>
    <dbReference type="NCBI Taxonomy" id="1432141"/>
    <lineage>
        <taxon>Eukaryota</taxon>
        <taxon>Fungi</taxon>
        <taxon>Fungi incertae sedis</taxon>
        <taxon>Mucoromycota</taxon>
        <taxon>Glomeromycotina</taxon>
        <taxon>Glomeromycetes</taxon>
        <taxon>Glomerales</taxon>
        <taxon>Glomeraceae</taxon>
        <taxon>Rhizophagus</taxon>
    </lineage>
</organism>
<dbReference type="Proteomes" id="UP000022910">
    <property type="component" value="Unassembled WGS sequence"/>
</dbReference>
<name>A0A015LUA7_RHIIW</name>
<dbReference type="EMBL" id="JEMT01012297">
    <property type="protein sequence ID" value="EXX76261.1"/>
    <property type="molecule type" value="Genomic_DNA"/>
</dbReference>
<evidence type="ECO:0000256" key="1">
    <source>
        <dbReference type="ARBA" id="ARBA00022737"/>
    </source>
</evidence>